<feature type="transmembrane region" description="Helical" evidence="12">
    <location>
        <begin position="71"/>
        <end position="89"/>
    </location>
</feature>
<feature type="transmembrane region" description="Helical" evidence="12">
    <location>
        <begin position="6"/>
        <end position="24"/>
    </location>
</feature>
<dbReference type="GO" id="GO:0044038">
    <property type="term" value="P:cell wall macromolecule biosynthetic process"/>
    <property type="evidence" value="ECO:0007669"/>
    <property type="project" value="TreeGrafter"/>
</dbReference>
<feature type="transmembrane region" description="Helical" evidence="12">
    <location>
        <begin position="160"/>
        <end position="179"/>
    </location>
</feature>
<dbReference type="UniPathway" id="UPA00281"/>
<organism evidence="14 15">
    <name type="scientific">Vibrio palustris</name>
    <dbReference type="NCBI Taxonomy" id="1918946"/>
    <lineage>
        <taxon>Bacteria</taxon>
        <taxon>Pseudomonadati</taxon>
        <taxon>Pseudomonadota</taxon>
        <taxon>Gammaproteobacteria</taxon>
        <taxon>Vibrionales</taxon>
        <taxon>Vibrionaceae</taxon>
        <taxon>Vibrio</taxon>
    </lineage>
</organism>
<keyword evidence="3 12" id="KW-0997">Cell inner membrane</keyword>
<dbReference type="GO" id="GO:0000287">
    <property type="term" value="F:magnesium ion binding"/>
    <property type="evidence" value="ECO:0007669"/>
    <property type="project" value="InterPro"/>
</dbReference>
<dbReference type="InterPro" id="IPR012750">
    <property type="entry name" value="ECA_WecA-rel"/>
</dbReference>
<keyword evidence="9 12" id="KW-1133">Transmembrane helix</keyword>
<evidence type="ECO:0000256" key="11">
    <source>
        <dbReference type="ARBA" id="ARBA00023211"/>
    </source>
</evidence>
<keyword evidence="15" id="KW-1185">Reference proteome</keyword>
<keyword evidence="6 12" id="KW-0812">Transmembrane</keyword>
<evidence type="ECO:0000256" key="4">
    <source>
        <dbReference type="ARBA" id="ARBA00022676"/>
    </source>
</evidence>
<comment type="pathway">
    <text evidence="12">Bacterial outer membrane biogenesis; LPS O-antigen biosynthesis.</text>
</comment>
<evidence type="ECO:0000256" key="6">
    <source>
        <dbReference type="ARBA" id="ARBA00022692"/>
    </source>
</evidence>
<feature type="transmembrane region" description="Helical" evidence="12">
    <location>
        <begin position="101"/>
        <end position="123"/>
    </location>
</feature>
<feature type="transmembrane region" description="Helical" evidence="12">
    <location>
        <begin position="296"/>
        <end position="315"/>
    </location>
</feature>
<keyword evidence="5 12" id="KW-0808">Transferase</keyword>
<feature type="transmembrane region" description="Helical" evidence="12">
    <location>
        <begin position="45"/>
        <end position="65"/>
    </location>
</feature>
<name>A0A1R4B3L7_9VIBR</name>
<feature type="binding site" evidence="13">
    <location>
        <position position="217"/>
    </location>
    <ligand>
        <name>Mg(2+)</name>
        <dbReference type="ChEBI" id="CHEBI:18420"/>
    </ligand>
</feature>
<accession>A0A1R4B3L7</accession>
<evidence type="ECO:0000256" key="5">
    <source>
        <dbReference type="ARBA" id="ARBA00022679"/>
    </source>
</evidence>
<evidence type="ECO:0000256" key="2">
    <source>
        <dbReference type="ARBA" id="ARBA00022475"/>
    </source>
</evidence>
<keyword evidence="11 12" id="KW-0464">Manganese</keyword>
<dbReference type="GO" id="GO:0036380">
    <property type="term" value="F:UDP-N-acetylglucosamine-undecaprenyl-phosphate N-acetylglucosaminephosphotransferase activity"/>
    <property type="evidence" value="ECO:0007669"/>
    <property type="project" value="UniProtKB-UniRule"/>
</dbReference>
<comment type="cofactor">
    <cofactor evidence="12">
        <name>Mn(2+)</name>
        <dbReference type="ChEBI" id="CHEBI:29035"/>
    </cofactor>
</comment>
<dbReference type="Pfam" id="PF00953">
    <property type="entry name" value="Glycos_transf_4"/>
    <property type="match status" value="1"/>
</dbReference>
<dbReference type="InterPro" id="IPR000715">
    <property type="entry name" value="Glycosyl_transferase_4"/>
</dbReference>
<evidence type="ECO:0000256" key="13">
    <source>
        <dbReference type="PIRSR" id="PIRSR600715-1"/>
    </source>
</evidence>
<dbReference type="EC" id="2.7.8.33" evidence="12"/>
<evidence type="ECO:0000256" key="10">
    <source>
        <dbReference type="ARBA" id="ARBA00023136"/>
    </source>
</evidence>
<dbReference type="GO" id="GO:0071555">
    <property type="term" value="P:cell wall organization"/>
    <property type="evidence" value="ECO:0007669"/>
    <property type="project" value="TreeGrafter"/>
</dbReference>
<dbReference type="NCBIfam" id="TIGR02380">
    <property type="entry name" value="ECA_wecA"/>
    <property type="match status" value="1"/>
</dbReference>
<dbReference type="Proteomes" id="UP000189475">
    <property type="component" value="Unassembled WGS sequence"/>
</dbReference>
<dbReference type="EMBL" id="FUFT01000003">
    <property type="protein sequence ID" value="SJL83510.1"/>
    <property type="molecule type" value="Genomic_DNA"/>
</dbReference>
<comment type="subcellular location">
    <subcellularLocation>
        <location evidence="12">Cell inner membrane</location>
        <topology evidence="12">Multi-pass membrane protein</topology>
    </subcellularLocation>
    <subcellularLocation>
        <location evidence="1">Cell membrane</location>
        <topology evidence="1">Multi-pass membrane protein</topology>
    </subcellularLocation>
</comment>
<dbReference type="GO" id="GO:0009276">
    <property type="term" value="C:Gram-negative-bacterium-type cell wall"/>
    <property type="evidence" value="ECO:0007669"/>
    <property type="project" value="InterPro"/>
</dbReference>
<evidence type="ECO:0000313" key="15">
    <source>
        <dbReference type="Proteomes" id="UP000189475"/>
    </source>
</evidence>
<keyword evidence="10 12" id="KW-0472">Membrane</keyword>
<keyword evidence="4 12" id="KW-0328">Glycosyltransferase</keyword>
<keyword evidence="7 12" id="KW-0460">Magnesium</keyword>
<comment type="function">
    <text evidence="12">Catalyzes the transfer of the GlcNAc-1-phosphate moiety from UDP-GlcNAc onto the carrier lipid undecaprenyl phosphate (C55-P), yielding GlcNAc-pyrophosphoryl-undecaprenyl (GlcNAc-PP-C55).</text>
</comment>
<dbReference type="STRING" id="1918946.VPAL9027_01478"/>
<dbReference type="GO" id="GO:0016757">
    <property type="term" value="F:glycosyltransferase activity"/>
    <property type="evidence" value="ECO:0007669"/>
    <property type="project" value="UniProtKB-KW"/>
</dbReference>
<feature type="transmembrane region" description="Helical" evidence="12">
    <location>
        <begin position="213"/>
        <end position="234"/>
    </location>
</feature>
<comment type="similarity">
    <text evidence="12">Belongs to the glycosyltransferase 4 family. WecA subfamily.</text>
</comment>
<feature type="transmembrane region" description="Helical" evidence="12">
    <location>
        <begin position="246"/>
        <end position="264"/>
    </location>
</feature>
<dbReference type="CDD" id="cd06853">
    <property type="entry name" value="GT_WecA_like"/>
    <property type="match status" value="1"/>
</dbReference>
<evidence type="ECO:0000256" key="3">
    <source>
        <dbReference type="ARBA" id="ARBA00022519"/>
    </source>
</evidence>
<dbReference type="PANTHER" id="PTHR22926:SF3">
    <property type="entry name" value="UNDECAPRENYL-PHOSPHATE ALPHA-N-ACETYLGLUCOSAMINYL 1-PHOSPHATE TRANSFERASE"/>
    <property type="match status" value="1"/>
</dbReference>
<evidence type="ECO:0000313" key="14">
    <source>
        <dbReference type="EMBL" id="SJL83510.1"/>
    </source>
</evidence>
<protein>
    <recommendedName>
        <fullName evidence="12">Undecaprenyl-phosphate alpha-N-acetylglucosaminyl 1-phosphate transferase</fullName>
        <ecNumber evidence="12">2.7.8.33</ecNumber>
    </recommendedName>
    <alternativeName>
        <fullName evidence="12">UDP-GlcNAc:undecaprenyl-phosphate GlcNAc-1-phosphate transferase</fullName>
    </alternativeName>
    <alternativeName>
        <fullName evidence="12">Undecaprenyl-phosphate GlcNAc-1-phosphate transferase</fullName>
    </alternativeName>
</protein>
<keyword evidence="8 12" id="KW-0448">Lipopolysaccharide biosynthesis</keyword>
<evidence type="ECO:0000256" key="7">
    <source>
        <dbReference type="ARBA" id="ARBA00022842"/>
    </source>
</evidence>
<comment type="catalytic activity">
    <reaction evidence="12">
        <text>di-trans,octa-cis-undecaprenyl phosphate + UDP-N-acetyl-alpha-D-glucosamine = N-acetyl-alpha-D-glucosaminyl-di-trans,octa-cis-undecaprenyl diphosphate + UMP</text>
        <dbReference type="Rhea" id="RHEA:28090"/>
        <dbReference type="ChEBI" id="CHEBI:57705"/>
        <dbReference type="ChEBI" id="CHEBI:57865"/>
        <dbReference type="ChEBI" id="CHEBI:60392"/>
        <dbReference type="ChEBI" id="CHEBI:62959"/>
        <dbReference type="EC" id="2.7.8.33"/>
    </reaction>
</comment>
<keyword evidence="2 12" id="KW-1003">Cell membrane</keyword>
<evidence type="ECO:0000256" key="9">
    <source>
        <dbReference type="ARBA" id="ARBA00022989"/>
    </source>
</evidence>
<gene>
    <name evidence="12 14" type="primary">wecA</name>
    <name evidence="14" type="ORF">VPAL9027_01478</name>
</gene>
<evidence type="ECO:0000256" key="12">
    <source>
        <dbReference type="HAMAP-Rule" id="MF_02030"/>
    </source>
</evidence>
<dbReference type="PANTHER" id="PTHR22926">
    <property type="entry name" value="PHOSPHO-N-ACETYLMURAMOYL-PENTAPEPTIDE-TRANSFERASE"/>
    <property type="match status" value="1"/>
</dbReference>
<feature type="transmembrane region" description="Helical" evidence="12">
    <location>
        <begin position="321"/>
        <end position="342"/>
    </location>
</feature>
<dbReference type="AlphaFoldDB" id="A0A1R4B3L7"/>
<feature type="transmembrane region" description="Helical" evidence="12">
    <location>
        <begin position="185"/>
        <end position="206"/>
    </location>
</feature>
<evidence type="ECO:0000256" key="8">
    <source>
        <dbReference type="ARBA" id="ARBA00022985"/>
    </source>
</evidence>
<reference evidence="14 15" key="1">
    <citation type="submission" date="2017-02" db="EMBL/GenBank/DDBJ databases">
        <authorList>
            <person name="Peterson S.W."/>
        </authorList>
    </citation>
    <scope>NUCLEOTIDE SEQUENCE [LARGE SCALE GENOMIC DNA]</scope>
    <source>
        <strain evidence="14 15">CECT 9027</strain>
    </source>
</reference>
<dbReference type="GO" id="GO:0005886">
    <property type="term" value="C:plasma membrane"/>
    <property type="evidence" value="ECO:0007669"/>
    <property type="project" value="UniProtKB-SubCell"/>
</dbReference>
<keyword evidence="13" id="KW-0479">Metal-binding</keyword>
<dbReference type="HAMAP" id="MF_02030">
    <property type="entry name" value="WecA_Gammaproteo"/>
    <property type="match status" value="1"/>
</dbReference>
<proteinExistence type="inferred from homology"/>
<sequence>MLAKIMIMEMVIVFFLSFASLFITRKIAKKVGLVDKPDFRKRHKGAVPLVGGVSLYIVTALYLFFNPHSLAHTGLYFFSITSLIVVGVLDDKFDISFKVRLGVQAGLAILLMAQTGLGLDHLGNLLGNGDIKLSYAGYVFTVFAVIGAINAFNMVDGIDGLLGGLSVVTFSALAVMLTLSGQHWAVGLCMSFIVAMIPYICMNLGILGRTRKVFMGDAGSMMIGMTVIWLLIGASQESGHALMRPITAVWIIAIPLMDMAAIMMRRMRRGHSPFKPDREHLHHICQRLGLSPHQTLAVICLIATVFAGFGIYGEIAQVSETIMFVTFVACFLVYALTLAYIWRITAFVKRLKGKEKEVYIESQQGM</sequence>
<feature type="binding site" evidence="13">
    <location>
        <position position="153"/>
    </location>
    <ligand>
        <name>Mg(2+)</name>
        <dbReference type="ChEBI" id="CHEBI:18420"/>
    </ligand>
</feature>
<comment type="cofactor">
    <cofactor evidence="12 13">
        <name>Mg(2+)</name>
        <dbReference type="ChEBI" id="CHEBI:18420"/>
    </cofactor>
</comment>
<dbReference type="GO" id="GO:0009243">
    <property type="term" value="P:O antigen biosynthetic process"/>
    <property type="evidence" value="ECO:0007669"/>
    <property type="project" value="UniProtKB-UniRule"/>
</dbReference>
<dbReference type="GO" id="GO:0030145">
    <property type="term" value="F:manganese ion binding"/>
    <property type="evidence" value="ECO:0007669"/>
    <property type="project" value="InterPro"/>
</dbReference>
<feature type="transmembrane region" description="Helical" evidence="12">
    <location>
        <begin position="135"/>
        <end position="153"/>
    </location>
</feature>
<evidence type="ECO:0000256" key="1">
    <source>
        <dbReference type="ARBA" id="ARBA00004651"/>
    </source>
</evidence>